<dbReference type="STRING" id="525373.HMPREF0766_11281"/>
<evidence type="ECO:0000313" key="1">
    <source>
        <dbReference type="EMBL" id="EFK58564.1"/>
    </source>
</evidence>
<reference evidence="1" key="1">
    <citation type="submission" date="2010-07" db="EMBL/GenBank/DDBJ databases">
        <authorList>
            <person name="Muzny D."/>
            <person name="Qin X."/>
            <person name="Buhay C."/>
            <person name="Dugan-Rocha S."/>
            <person name="Ding Y."/>
            <person name="Chen G."/>
            <person name="Hawes A."/>
            <person name="Holder M."/>
            <person name="Jhangiani S."/>
            <person name="Johnson A."/>
            <person name="Khan Z."/>
            <person name="Li Z."/>
            <person name="Liu W."/>
            <person name="Liu X."/>
            <person name="Perez L."/>
            <person name="Shen H."/>
            <person name="Wang Q."/>
            <person name="Watt J."/>
            <person name="Xi L."/>
            <person name="Xin Y."/>
            <person name="Zhou J."/>
            <person name="Deng J."/>
            <person name="Jiang H."/>
            <person name="Liu Y."/>
            <person name="Qu J."/>
            <person name="Song X.-Z."/>
            <person name="Zhang L."/>
            <person name="Villasana D."/>
            <person name="Johnson A."/>
            <person name="Liu J."/>
            <person name="Liyanage D."/>
            <person name="Lorensuhewa L."/>
            <person name="Robinson T."/>
            <person name="Song A."/>
            <person name="Song B.-B."/>
            <person name="Dinh H."/>
            <person name="Thornton R."/>
            <person name="Coyle M."/>
            <person name="Francisco L."/>
            <person name="Jackson L."/>
            <person name="Javaid M."/>
            <person name="Korchina V."/>
            <person name="Kovar C."/>
            <person name="Mata R."/>
            <person name="Mathew T."/>
            <person name="Ngo R."/>
            <person name="Nguyen L."/>
            <person name="Nguyen N."/>
            <person name="Okwuonu G."/>
            <person name="Ongeri F."/>
            <person name="Pham C."/>
            <person name="Simmons D."/>
            <person name="Wilczek-Boney K."/>
            <person name="Hale W."/>
            <person name="Jakkamsetti A."/>
            <person name="Pham P."/>
            <person name="Ruth R."/>
            <person name="San Lucas F."/>
            <person name="Warren J."/>
            <person name="Zhang J."/>
            <person name="Zhao Z."/>
            <person name="Zhou C."/>
            <person name="Zhu D."/>
            <person name="Lee S."/>
            <person name="Bess C."/>
            <person name="Blankenburg K."/>
            <person name="Forbes L."/>
            <person name="Fu Q."/>
            <person name="Gubbala S."/>
            <person name="Hirani K."/>
            <person name="Jayaseelan J.C."/>
            <person name="Lara F."/>
            <person name="Munidasa M."/>
            <person name="Palculict T."/>
            <person name="Patil S."/>
            <person name="Pu L.-L."/>
            <person name="Saada N."/>
            <person name="Tang L."/>
            <person name="Weissenberger G."/>
            <person name="Zhu Y."/>
            <person name="Hemphill L."/>
            <person name="Shang Y."/>
            <person name="Youmans B."/>
            <person name="Ayvaz T."/>
            <person name="Ross M."/>
            <person name="Santibanez J."/>
            <person name="Aqrawi P."/>
            <person name="Gross S."/>
            <person name="Joshi V."/>
            <person name="Fowler G."/>
            <person name="Nazareth L."/>
            <person name="Reid J."/>
            <person name="Worley K."/>
            <person name="Petrosino J."/>
            <person name="Highlander S."/>
            <person name="Gibbs R."/>
        </authorList>
    </citation>
    <scope>NUCLEOTIDE SEQUENCE [LARGE SCALE GENOMIC DNA]</scope>
    <source>
        <strain evidence="1">ATCC 33861</strain>
    </source>
</reference>
<dbReference type="HOGENOM" id="CLU_044440_0_0_10"/>
<dbReference type="eggNOG" id="COG1044">
    <property type="taxonomic scope" value="Bacteria"/>
</dbReference>
<organism evidence="1 2">
    <name type="scientific">Sphingobacterium spiritivorum ATCC 33861</name>
    <dbReference type="NCBI Taxonomy" id="525373"/>
    <lineage>
        <taxon>Bacteria</taxon>
        <taxon>Pseudomonadati</taxon>
        <taxon>Bacteroidota</taxon>
        <taxon>Sphingobacteriia</taxon>
        <taxon>Sphingobacteriales</taxon>
        <taxon>Sphingobacteriaceae</taxon>
        <taxon>Sphingobacterium</taxon>
    </lineage>
</organism>
<dbReference type="Proteomes" id="UP000006258">
    <property type="component" value="Unassembled WGS sequence"/>
</dbReference>
<dbReference type="GeneID" id="95431551"/>
<dbReference type="EMBL" id="ACHA02000005">
    <property type="protein sequence ID" value="EFK58564.1"/>
    <property type="molecule type" value="Genomic_DNA"/>
</dbReference>
<proteinExistence type="predicted"/>
<gene>
    <name evidence="1" type="ORF">HMPREF0766_11281</name>
</gene>
<accession>D7VJW2</accession>
<dbReference type="AlphaFoldDB" id="D7VJW2"/>
<evidence type="ECO:0000313" key="2">
    <source>
        <dbReference type="Proteomes" id="UP000006258"/>
    </source>
</evidence>
<sequence>MLSRLILLFLFLCTFMVTWGQSSGMITIGGDITKFYPVTWKDGNFDQHKPTVLNLGRSNIHEGGLWKGSVMATIVYHVSNGGHESNFLDVKLGTSKNNSIYQSFIAGWADATLQGEVNEIVLWMRGNTNYYYNATASVVPVVYDGVQHAYPYVTAIGGKVFDIKSNEEDYVMRNGNTFSESLNVLSDQSSYFKGNVGLGKRNPAEKLEVNGNIRAKEIKVEAANWPDYVFEEDYQLTPLPEIEAFIKANKHLPEVPSAQKIAEEGLSVGEINKLMIRKIEELTLYLIEKDCIIKKQQQQLDMVLKRLDKIENYEKKN</sequence>
<dbReference type="RefSeq" id="WP_002998672.1">
    <property type="nucleotide sequence ID" value="NZ_GL379772.1"/>
</dbReference>
<protein>
    <submittedName>
        <fullName evidence="1">Uncharacterized protein</fullName>
    </submittedName>
</protein>
<comment type="caution">
    <text evidence="1">The sequence shown here is derived from an EMBL/GenBank/DDBJ whole genome shotgun (WGS) entry which is preliminary data.</text>
</comment>
<keyword evidence="2" id="KW-1185">Reference proteome</keyword>
<name>D7VJW2_SPHSI</name>